<name>A0A165HJ65_9APHY</name>
<evidence type="ECO:0000313" key="1">
    <source>
        <dbReference type="EMBL" id="KZT11796.1"/>
    </source>
</evidence>
<keyword evidence="2" id="KW-1185">Reference proteome</keyword>
<sequence length="144" mass="15993">MVSSTSSCCKFWRKLLRGLSARVQLTPCPRWSLGVFDAHTMLRRLLRFKIVSSGKPRFVWALRLAGSAWLAMLRSKLLLASLRAVRIDGPRPHQMACSCAMPLSYPQPLYRIAAGSEARCASIDPLGRERDGDANGGRPLRSLP</sequence>
<evidence type="ECO:0000313" key="2">
    <source>
        <dbReference type="Proteomes" id="UP000076871"/>
    </source>
</evidence>
<accession>A0A165HJ65</accession>
<dbReference type="InParanoid" id="A0A165HJ65"/>
<dbReference type="Proteomes" id="UP000076871">
    <property type="component" value="Unassembled WGS sequence"/>
</dbReference>
<proteinExistence type="predicted"/>
<dbReference type="EMBL" id="KV427606">
    <property type="protein sequence ID" value="KZT11796.1"/>
    <property type="molecule type" value="Genomic_DNA"/>
</dbReference>
<protein>
    <submittedName>
        <fullName evidence="1">Uncharacterized protein</fullName>
    </submittedName>
</protein>
<dbReference type="RefSeq" id="XP_040769444.1">
    <property type="nucleotide sequence ID" value="XM_040901369.1"/>
</dbReference>
<dbReference type="AlphaFoldDB" id="A0A165HJ65"/>
<organism evidence="1 2">
    <name type="scientific">Laetiporus sulphureus 93-53</name>
    <dbReference type="NCBI Taxonomy" id="1314785"/>
    <lineage>
        <taxon>Eukaryota</taxon>
        <taxon>Fungi</taxon>
        <taxon>Dikarya</taxon>
        <taxon>Basidiomycota</taxon>
        <taxon>Agaricomycotina</taxon>
        <taxon>Agaricomycetes</taxon>
        <taxon>Polyporales</taxon>
        <taxon>Laetiporus</taxon>
    </lineage>
</organism>
<dbReference type="GeneID" id="63818401"/>
<gene>
    <name evidence="1" type="ORF">LAESUDRAFT_152945</name>
</gene>
<reference evidence="1 2" key="1">
    <citation type="journal article" date="2016" name="Mol. Biol. Evol.">
        <title>Comparative Genomics of Early-Diverging Mushroom-Forming Fungi Provides Insights into the Origins of Lignocellulose Decay Capabilities.</title>
        <authorList>
            <person name="Nagy L.G."/>
            <person name="Riley R."/>
            <person name="Tritt A."/>
            <person name="Adam C."/>
            <person name="Daum C."/>
            <person name="Floudas D."/>
            <person name="Sun H."/>
            <person name="Yadav J.S."/>
            <person name="Pangilinan J."/>
            <person name="Larsson K.H."/>
            <person name="Matsuura K."/>
            <person name="Barry K."/>
            <person name="Labutti K."/>
            <person name="Kuo R."/>
            <person name="Ohm R.A."/>
            <person name="Bhattacharya S.S."/>
            <person name="Shirouzu T."/>
            <person name="Yoshinaga Y."/>
            <person name="Martin F.M."/>
            <person name="Grigoriev I.V."/>
            <person name="Hibbett D.S."/>
        </authorList>
    </citation>
    <scope>NUCLEOTIDE SEQUENCE [LARGE SCALE GENOMIC DNA]</scope>
    <source>
        <strain evidence="1 2">93-53</strain>
    </source>
</reference>